<dbReference type="EMBL" id="CGIH01000005">
    <property type="protein sequence ID" value="CFX12282.1"/>
    <property type="molecule type" value="Genomic_DNA"/>
</dbReference>
<accession>A0A0E4C7U7</accession>
<proteinExistence type="predicted"/>
<organism evidence="1 2">
    <name type="scientific">Syntrophomonas zehnderi OL-4</name>
    <dbReference type="NCBI Taxonomy" id="690567"/>
    <lineage>
        <taxon>Bacteria</taxon>
        <taxon>Bacillati</taxon>
        <taxon>Bacillota</taxon>
        <taxon>Clostridia</taxon>
        <taxon>Eubacteriales</taxon>
        <taxon>Syntrophomonadaceae</taxon>
        <taxon>Syntrophomonas</taxon>
    </lineage>
</organism>
<dbReference type="STRING" id="690567.533"/>
<dbReference type="Proteomes" id="UP000045545">
    <property type="component" value="Unassembled WGS sequence"/>
</dbReference>
<evidence type="ECO:0000313" key="2">
    <source>
        <dbReference type="Proteomes" id="UP000045545"/>
    </source>
</evidence>
<gene>
    <name evidence="1" type="ORF">533</name>
</gene>
<reference evidence="1 2" key="1">
    <citation type="submission" date="2015-03" db="EMBL/GenBank/DDBJ databases">
        <authorList>
            <person name="Murphy D."/>
        </authorList>
    </citation>
    <scope>NUCLEOTIDE SEQUENCE [LARGE SCALE GENOMIC DNA]</scope>
    <source>
        <strain evidence="1 2">OL-4</strain>
    </source>
</reference>
<sequence length="98" mass="11401">MILLKAFCFGLWLAMILALIRADWYEQAPFNQVYLYLNNPETAEGQVYKTLGHLLPDERLSLEISAYNPYYSELLFIASRIGRRYPAVMVQINRIAAR</sequence>
<dbReference type="RefSeq" id="WP_046495484.1">
    <property type="nucleotide sequence ID" value="NZ_CGIH01000005.1"/>
</dbReference>
<name>A0A0E4C7U7_9FIRM</name>
<protein>
    <submittedName>
        <fullName evidence="1">Uncharacterized</fullName>
    </submittedName>
</protein>
<evidence type="ECO:0000313" key="1">
    <source>
        <dbReference type="EMBL" id="CFX12282.1"/>
    </source>
</evidence>
<dbReference type="AlphaFoldDB" id="A0A0E4C7U7"/>
<keyword evidence="2" id="KW-1185">Reference proteome</keyword>